<dbReference type="EMBL" id="JAIZAY010000003">
    <property type="protein sequence ID" value="KAJ8045101.1"/>
    <property type="molecule type" value="Genomic_DNA"/>
</dbReference>
<feature type="region of interest" description="Disordered" evidence="1">
    <location>
        <begin position="736"/>
        <end position="808"/>
    </location>
</feature>
<feature type="region of interest" description="Disordered" evidence="1">
    <location>
        <begin position="116"/>
        <end position="159"/>
    </location>
</feature>
<feature type="compositionally biased region" description="Polar residues" evidence="1">
    <location>
        <begin position="30"/>
        <end position="50"/>
    </location>
</feature>
<feature type="region of interest" description="Disordered" evidence="1">
    <location>
        <begin position="1"/>
        <end position="92"/>
    </location>
</feature>
<feature type="compositionally biased region" description="Low complexity" evidence="1">
    <location>
        <begin position="876"/>
        <end position="885"/>
    </location>
</feature>
<dbReference type="PANTHER" id="PTHR15721:SF2">
    <property type="entry name" value="PROTEIN TALPID3"/>
    <property type="match status" value="1"/>
</dbReference>
<dbReference type="Proteomes" id="UP001152320">
    <property type="component" value="Chromosome 3"/>
</dbReference>
<feature type="compositionally biased region" description="Basic and acidic residues" evidence="1">
    <location>
        <begin position="591"/>
        <end position="608"/>
    </location>
</feature>
<dbReference type="Pfam" id="PF15324">
    <property type="entry name" value="TALPID3"/>
    <property type="match status" value="2"/>
</dbReference>
<comment type="caution">
    <text evidence="2">The sequence shown here is derived from an EMBL/GenBank/DDBJ whole genome shotgun (WGS) entry which is preliminary data.</text>
</comment>
<dbReference type="InterPro" id="IPR029246">
    <property type="entry name" value="TALPID3"/>
</dbReference>
<feature type="compositionally biased region" description="Basic and acidic residues" evidence="1">
    <location>
        <begin position="773"/>
        <end position="788"/>
    </location>
</feature>
<feature type="compositionally biased region" description="Polar residues" evidence="1">
    <location>
        <begin position="1403"/>
        <end position="1420"/>
    </location>
</feature>
<feature type="compositionally biased region" description="Basic and acidic residues" evidence="1">
    <location>
        <begin position="1504"/>
        <end position="1516"/>
    </location>
</feature>
<feature type="region of interest" description="Disordered" evidence="1">
    <location>
        <begin position="1402"/>
        <end position="1447"/>
    </location>
</feature>
<feature type="compositionally biased region" description="Basic and acidic residues" evidence="1">
    <location>
        <begin position="1183"/>
        <end position="1199"/>
    </location>
</feature>
<feature type="compositionally biased region" description="Basic and acidic residues" evidence="1">
    <location>
        <begin position="339"/>
        <end position="363"/>
    </location>
</feature>
<reference evidence="2" key="1">
    <citation type="submission" date="2021-10" db="EMBL/GenBank/DDBJ databases">
        <title>Tropical sea cucumber genome reveals ecological adaptation and Cuvierian tubules defense mechanism.</title>
        <authorList>
            <person name="Chen T."/>
        </authorList>
    </citation>
    <scope>NUCLEOTIDE SEQUENCE</scope>
    <source>
        <strain evidence="2">Nanhai2018</strain>
        <tissue evidence="2">Muscle</tissue>
    </source>
</reference>
<feature type="compositionally biased region" description="Polar residues" evidence="1">
    <location>
        <begin position="1477"/>
        <end position="1488"/>
    </location>
</feature>
<feature type="compositionally biased region" description="Basic and acidic residues" evidence="1">
    <location>
        <begin position="1527"/>
        <end position="1540"/>
    </location>
</feature>
<feature type="region of interest" description="Disordered" evidence="1">
    <location>
        <begin position="1172"/>
        <end position="1384"/>
    </location>
</feature>
<dbReference type="GO" id="GO:0036064">
    <property type="term" value="C:ciliary basal body"/>
    <property type="evidence" value="ECO:0007669"/>
    <property type="project" value="TreeGrafter"/>
</dbReference>
<name>A0A9Q1CGX5_HOLLE</name>
<feature type="region of interest" description="Disordered" evidence="1">
    <location>
        <begin position="327"/>
        <end position="363"/>
    </location>
</feature>
<protein>
    <submittedName>
        <fullName evidence="2">TALPID3 protein</fullName>
    </submittedName>
</protein>
<feature type="region of interest" description="Disordered" evidence="1">
    <location>
        <begin position="1019"/>
        <end position="1068"/>
    </location>
</feature>
<evidence type="ECO:0000313" key="3">
    <source>
        <dbReference type="Proteomes" id="UP001152320"/>
    </source>
</evidence>
<evidence type="ECO:0000256" key="1">
    <source>
        <dbReference type="SAM" id="MobiDB-lite"/>
    </source>
</evidence>
<proteinExistence type="predicted"/>
<feature type="compositionally biased region" description="Basic and acidic residues" evidence="1">
    <location>
        <begin position="1019"/>
        <end position="1033"/>
    </location>
</feature>
<feature type="compositionally biased region" description="Acidic residues" evidence="1">
    <location>
        <begin position="1423"/>
        <end position="1438"/>
    </location>
</feature>
<feature type="compositionally biased region" description="Basic and acidic residues" evidence="1">
    <location>
        <begin position="796"/>
        <end position="806"/>
    </location>
</feature>
<feature type="compositionally biased region" description="Basic and acidic residues" evidence="1">
    <location>
        <begin position="1573"/>
        <end position="1584"/>
    </location>
</feature>
<dbReference type="GO" id="GO:0007224">
    <property type="term" value="P:smoothened signaling pathway"/>
    <property type="evidence" value="ECO:0007669"/>
    <property type="project" value="InterPro"/>
</dbReference>
<feature type="region of interest" description="Disordered" evidence="1">
    <location>
        <begin position="552"/>
        <end position="618"/>
    </location>
</feature>
<feature type="compositionally biased region" description="Basic and acidic residues" evidence="1">
    <location>
        <begin position="500"/>
        <end position="510"/>
    </location>
</feature>
<keyword evidence="3" id="KW-1185">Reference proteome</keyword>
<feature type="compositionally biased region" description="Low complexity" evidence="1">
    <location>
        <begin position="12"/>
        <end position="24"/>
    </location>
</feature>
<gene>
    <name evidence="2" type="ORF">HOLleu_08033</name>
</gene>
<feature type="region of interest" description="Disordered" evidence="1">
    <location>
        <begin position="1728"/>
        <end position="1781"/>
    </location>
</feature>
<evidence type="ECO:0000313" key="2">
    <source>
        <dbReference type="EMBL" id="KAJ8045101.1"/>
    </source>
</evidence>
<feature type="compositionally biased region" description="Polar residues" evidence="1">
    <location>
        <begin position="1249"/>
        <end position="1258"/>
    </location>
</feature>
<feature type="compositionally biased region" description="Polar residues" evidence="1">
    <location>
        <begin position="1758"/>
        <end position="1774"/>
    </location>
</feature>
<dbReference type="PANTHER" id="PTHR15721">
    <property type="entry name" value="KIAA0586 PROTEIN"/>
    <property type="match status" value="1"/>
</dbReference>
<accession>A0A9Q1CGX5</accession>
<feature type="compositionally biased region" description="Acidic residues" evidence="1">
    <location>
        <begin position="1234"/>
        <end position="1248"/>
    </location>
</feature>
<feature type="compositionally biased region" description="Low complexity" evidence="1">
    <location>
        <begin position="1560"/>
        <end position="1572"/>
    </location>
</feature>
<dbReference type="OrthoDB" id="10057439at2759"/>
<feature type="region of interest" description="Disordered" evidence="1">
    <location>
        <begin position="446"/>
        <end position="524"/>
    </location>
</feature>
<feature type="compositionally biased region" description="Basic and acidic residues" evidence="1">
    <location>
        <begin position="125"/>
        <end position="158"/>
    </location>
</feature>
<dbReference type="GO" id="GO:0005814">
    <property type="term" value="C:centriole"/>
    <property type="evidence" value="ECO:0007669"/>
    <property type="project" value="TreeGrafter"/>
</dbReference>
<organism evidence="2 3">
    <name type="scientific">Holothuria leucospilota</name>
    <name type="common">Black long sea cucumber</name>
    <name type="synonym">Mertensiothuria leucospilota</name>
    <dbReference type="NCBI Taxonomy" id="206669"/>
    <lineage>
        <taxon>Eukaryota</taxon>
        <taxon>Metazoa</taxon>
        <taxon>Echinodermata</taxon>
        <taxon>Eleutherozoa</taxon>
        <taxon>Echinozoa</taxon>
        <taxon>Holothuroidea</taxon>
        <taxon>Aspidochirotacea</taxon>
        <taxon>Aspidochirotida</taxon>
        <taxon>Holothuriidae</taxon>
        <taxon>Holothuria</taxon>
    </lineage>
</organism>
<feature type="compositionally biased region" description="Polar residues" evidence="1">
    <location>
        <begin position="1739"/>
        <end position="1750"/>
    </location>
</feature>
<sequence length="1781" mass="195933">MMESSTIEGVHTSMNTSRSSTSSSVLKKSPTANMSTHGTDINASHTSLGCASQRVRIKRKHLKERTSPFEGGQRSPREDTENIPPALPATLPKDYEEIAHRLAGSIHSRVKDVPHWTGSTSVEVPDIHTTDTSRLDPGKHSLDPKLSEKSSVPSEREPGQIPFRLKQGQATHRDVYSHSVDSHSDVRVTQFAAGQKRKVMKESLSKRSEQMGPVRRVVEPHYVGTSSSDKTKVVTHERDEISQMAASTAAAVAATAPLIKYQYDLENKVSLILEKLQHLESASVRSRYRGQDPEVAAEQLQRRLDELTQVKLKELEKLQFQHQHIEGHFKHPHPSSSPERPDDKGKEVRNKEHVSSGIRKEKLTPDAYPLRTAPERGMTVASCSPQGGGLPMGYPEPLSDSSQPARMIGQPLQGTKHVRYAPAVHLHKRPQDDMYEHSANVDPWKGEIPDSKEGILGTKSFPLDTPAPRKYAPVPHSKSTRTRLNGGLLEEILSSQGEAIRQKSPDRSYVEESSPPSQNPTLEGRGVYHSQVEKQADSLLTDIASLRKDISKKIKGRQSPQATSSKSPKRFSLEPSSLAMLQNHPQIVTPETRKDAERELQKWQEKRLAPPPLDEYMRKPYHPPTVTTPPSRPIHTSNLVDTHVLTSGAPVQPSSAIIQAETLLKRVQTSRKYLESNLEVIQRSKREQEFQEVMESMYADGDAAERTQIKLLVDDYITLVDSQVKEELRHYRSNLAFSPPTKLPPDKHQKPLAAETSKTSKPAKKKVSAKIDTGLRKPKETGDGKPIKDIIATGNETREKPKEKKSVTKKVSSVSTKFPVKDYQDNRYLSSIYGRNLLQQSQRTTLRDAPYLRIANKSPQTKRQRMSPKKDANKHTTQTQTPGGTTEKKVSLLQQFPSLTLPSGSKQSQSYTFQNYIDSPEILRETAIPLGEPRVGGERTEPMVIFNQLDIPPSNKLKQNNVAVISMVTQKPQLEIKHLPPVDIDTELSSISEDQGVTVHRSPRIEEIKTQDLLADQYQEQKEQDADSDKDDIPESSDVLSFQGYRDYPGEYHGPPFPPQTPHQHLERRSEDIAADLERKGLLEHRAMEWIEQELMAKMISEFHSRLSRPEERTDSPESDKRHPVDAIGSGGLQLFVDVGQPVNPGLVSSLVKEVLEEDIAKMLGQHLRNLSGEDTNIPATDQRPHSVAEEVSHHELVHTPEVTPSHSPFRSPSPVLHEGQIKTPEPTASDISQEAEPESETTPEETDNLIQAPTSPVGTPPMTPPLSKGALTPEPGHVETPPPSFHEDRPLLLEDTGTVGTPSLTIEESPPVSPDEVKETPQQSPIPPLSLEPEVTPSPTLPPSPQREVTPPPSTQSSSSSTTEDITATETSGREISAGEWLISQQSVGEVPKVLMQGTFLDGTSLQDGGEASQTTSSDTLVETEELENEVAQDQEEGEIRGDVQLDDIRDPMVAILTKLNQLPGAYHLPAQVAQGITQGDPSSSPGEISEGQRPVMAPGVEAHLKRIGAGDDRNLLPQSPGEVNLPKEGDIYNREPGETPKIIAPGKTELTHKDSTLRLSQLNSKSSSSDNSEKRSAKDDNRGTLSSGEGRGGEREPVLGLQIAAPRIIQVGSHHSPREEESPKQTEPAGGRQPNLDLFGTHTMSDRDVRPRTLTPDAINMEALLQSGYLSQTFSQSDGGPPMGSLLGQRGTLGGNESGGTLRQTGGALGTTFGTTMTEDSLEVAAAKRVPEEPQQKKVSITLPSTSNIEEEKLDWSQTESEVGNLTVSDVSEISAGDL</sequence>
<feature type="region of interest" description="Disordered" evidence="1">
    <location>
        <begin position="1477"/>
        <end position="1601"/>
    </location>
</feature>
<feature type="compositionally biased region" description="Low complexity" evidence="1">
    <location>
        <begin position="1356"/>
        <end position="1372"/>
    </location>
</feature>
<feature type="region of interest" description="Disordered" evidence="1">
    <location>
        <begin position="842"/>
        <end position="888"/>
    </location>
</feature>
<feature type="region of interest" description="Disordered" evidence="1">
    <location>
        <begin position="1614"/>
        <end position="1651"/>
    </location>
</feature>
<feature type="compositionally biased region" description="Pro residues" evidence="1">
    <location>
        <begin position="1340"/>
        <end position="1355"/>
    </location>
</feature>